<sequence>MDLDDSWFRPAASYLVESRDKELHKAEVHESLRDALEKSFNDLDQSVINNAVDDWMRRLDAVIEAKGGHFE</sequence>
<proteinExistence type="predicted"/>
<name>A0A914C8Y0_9BILA</name>
<dbReference type="WBParaSite" id="ACRNAN_Path_606.g2252.t1">
    <property type="protein sequence ID" value="ACRNAN_Path_606.g2252.t1"/>
    <property type="gene ID" value="ACRNAN_Path_606.g2252"/>
</dbReference>
<evidence type="ECO:0000313" key="2">
    <source>
        <dbReference type="WBParaSite" id="ACRNAN_Path_606.g2252.t1"/>
    </source>
</evidence>
<organism evidence="1 2">
    <name type="scientific">Acrobeloides nanus</name>
    <dbReference type="NCBI Taxonomy" id="290746"/>
    <lineage>
        <taxon>Eukaryota</taxon>
        <taxon>Metazoa</taxon>
        <taxon>Ecdysozoa</taxon>
        <taxon>Nematoda</taxon>
        <taxon>Chromadorea</taxon>
        <taxon>Rhabditida</taxon>
        <taxon>Tylenchina</taxon>
        <taxon>Cephalobomorpha</taxon>
        <taxon>Cephaloboidea</taxon>
        <taxon>Cephalobidae</taxon>
        <taxon>Acrobeloides</taxon>
    </lineage>
</organism>
<reference evidence="2" key="1">
    <citation type="submission" date="2022-11" db="UniProtKB">
        <authorList>
            <consortium name="WormBaseParasite"/>
        </authorList>
    </citation>
    <scope>IDENTIFICATION</scope>
</reference>
<dbReference type="Proteomes" id="UP000887540">
    <property type="component" value="Unplaced"/>
</dbReference>
<evidence type="ECO:0000313" key="1">
    <source>
        <dbReference type="Proteomes" id="UP000887540"/>
    </source>
</evidence>
<dbReference type="InterPro" id="IPR036397">
    <property type="entry name" value="RNaseH_sf"/>
</dbReference>
<protein>
    <submittedName>
        <fullName evidence="2">Uncharacterized protein</fullName>
    </submittedName>
</protein>
<dbReference type="Gene3D" id="3.30.420.10">
    <property type="entry name" value="Ribonuclease H-like superfamily/Ribonuclease H"/>
    <property type="match status" value="1"/>
</dbReference>
<accession>A0A914C8Y0</accession>
<dbReference type="AlphaFoldDB" id="A0A914C8Y0"/>
<keyword evidence="1" id="KW-1185">Reference proteome</keyword>
<dbReference type="GO" id="GO:0003676">
    <property type="term" value="F:nucleic acid binding"/>
    <property type="evidence" value="ECO:0007669"/>
    <property type="project" value="InterPro"/>
</dbReference>